<dbReference type="GeneID" id="130461584"/>
<dbReference type="InterPro" id="IPR029472">
    <property type="entry name" value="Copia-like_N"/>
</dbReference>
<dbReference type="RefSeq" id="XP_056685715.1">
    <property type="nucleotide sequence ID" value="XM_056829737.1"/>
</dbReference>
<sequence>MSDDKIEPSSPFYLSAGDQPSNLITHVVLKGKDNYLAWSRAITLSLKSRRKYGFVNGTVPKPKDEAKLLDWVTKNSMIVAWILKTMAPKVAISIPYMEEARPLWEYLEKRFCVSTGPRLQQLRGRITKCRQTKGMSIEDYYNLLMGLYDDLHQLKPPHGCECGKFPNENFQQKLHQFLIGIDDDLYAVVRSNLLSQKPPVTLEDALESLIQEEESRGIAHGKAVNDTVDTHVFAVPTDHWKGGADRWKDKSKLSCSHCQKTGHKNSTCFKLHGYPEWWPNKNRSCKSGSWSTRPSNSPADRNRPSGAMTSRANAVSSSVGGAVHSSSQSQPSNTVGVSLDDLKPEHIQVLLNMVNNQKQDRMIGPSLGEPDWGR</sequence>
<evidence type="ECO:0000259" key="2">
    <source>
        <dbReference type="Pfam" id="PF14244"/>
    </source>
</evidence>
<name>A0ABM3QQT2_SPIOL</name>
<dbReference type="Proteomes" id="UP000813463">
    <property type="component" value="Chromosome 5"/>
</dbReference>
<keyword evidence="3" id="KW-1185">Reference proteome</keyword>
<feature type="region of interest" description="Disordered" evidence="1">
    <location>
        <begin position="283"/>
        <end position="338"/>
    </location>
</feature>
<evidence type="ECO:0000313" key="4">
    <source>
        <dbReference type="RefSeq" id="XP_056685715.1"/>
    </source>
</evidence>
<reference evidence="3" key="1">
    <citation type="journal article" date="2021" name="Nat. Commun.">
        <title>Genomic analyses provide insights into spinach domestication and the genetic basis of agronomic traits.</title>
        <authorList>
            <person name="Cai X."/>
            <person name="Sun X."/>
            <person name="Xu C."/>
            <person name="Sun H."/>
            <person name="Wang X."/>
            <person name="Ge C."/>
            <person name="Zhang Z."/>
            <person name="Wang Q."/>
            <person name="Fei Z."/>
            <person name="Jiao C."/>
            <person name="Wang Q."/>
        </authorList>
    </citation>
    <scope>NUCLEOTIDE SEQUENCE [LARGE SCALE GENOMIC DNA]</scope>
    <source>
        <strain evidence="3">cv. Varoflay</strain>
    </source>
</reference>
<organism evidence="3 4">
    <name type="scientific">Spinacia oleracea</name>
    <name type="common">Spinach</name>
    <dbReference type="NCBI Taxonomy" id="3562"/>
    <lineage>
        <taxon>Eukaryota</taxon>
        <taxon>Viridiplantae</taxon>
        <taxon>Streptophyta</taxon>
        <taxon>Embryophyta</taxon>
        <taxon>Tracheophyta</taxon>
        <taxon>Spermatophyta</taxon>
        <taxon>Magnoliopsida</taxon>
        <taxon>eudicotyledons</taxon>
        <taxon>Gunneridae</taxon>
        <taxon>Pentapetalae</taxon>
        <taxon>Caryophyllales</taxon>
        <taxon>Chenopodiaceae</taxon>
        <taxon>Chenopodioideae</taxon>
        <taxon>Anserineae</taxon>
        <taxon>Spinacia</taxon>
    </lineage>
</organism>
<feature type="compositionally biased region" description="Low complexity" evidence="1">
    <location>
        <begin position="314"/>
        <end position="330"/>
    </location>
</feature>
<accession>A0ABM3QQT2</accession>
<dbReference type="PANTHER" id="PTHR37610:SF101">
    <property type="entry name" value="(RAPE) HYPOTHETICAL PROTEIN"/>
    <property type="match status" value="1"/>
</dbReference>
<feature type="domain" description="Retrotransposon Copia-like N-terminal" evidence="2">
    <location>
        <begin position="18"/>
        <end position="63"/>
    </location>
</feature>
<evidence type="ECO:0000256" key="1">
    <source>
        <dbReference type="SAM" id="MobiDB-lite"/>
    </source>
</evidence>
<evidence type="ECO:0000313" key="3">
    <source>
        <dbReference type="Proteomes" id="UP000813463"/>
    </source>
</evidence>
<dbReference type="PANTHER" id="PTHR37610">
    <property type="entry name" value="CCHC-TYPE DOMAIN-CONTAINING PROTEIN"/>
    <property type="match status" value="1"/>
</dbReference>
<feature type="compositionally biased region" description="Polar residues" evidence="1">
    <location>
        <begin position="283"/>
        <end position="299"/>
    </location>
</feature>
<gene>
    <name evidence="4" type="primary">LOC130461584</name>
</gene>
<reference evidence="4" key="2">
    <citation type="submission" date="2025-08" db="UniProtKB">
        <authorList>
            <consortium name="RefSeq"/>
        </authorList>
    </citation>
    <scope>IDENTIFICATION</scope>
    <source>
        <tissue evidence="4">Leaf</tissue>
    </source>
</reference>
<protein>
    <recommendedName>
        <fullName evidence="2">Retrotransposon Copia-like N-terminal domain-containing protein</fullName>
    </recommendedName>
</protein>
<proteinExistence type="predicted"/>
<dbReference type="Pfam" id="PF14244">
    <property type="entry name" value="Retrotran_gag_3"/>
    <property type="match status" value="1"/>
</dbReference>